<proteinExistence type="predicted"/>
<keyword evidence="3" id="KW-1185">Reference proteome</keyword>
<evidence type="ECO:0000313" key="2">
    <source>
        <dbReference type="EMBL" id="MDR6412597.1"/>
    </source>
</evidence>
<feature type="domain" description="DUF746" evidence="1">
    <location>
        <begin position="99"/>
        <end position="161"/>
    </location>
</feature>
<evidence type="ECO:0000259" key="1">
    <source>
        <dbReference type="Pfam" id="PF05344"/>
    </source>
</evidence>
<dbReference type="EMBL" id="JAVDRP010000021">
    <property type="protein sequence ID" value="MDR6412597.1"/>
    <property type="molecule type" value="Genomic_DNA"/>
</dbReference>
<dbReference type="Pfam" id="PF05344">
    <property type="entry name" value="DUF746"/>
    <property type="match status" value="1"/>
</dbReference>
<dbReference type="InterPro" id="IPR008008">
    <property type="entry name" value="DUF746"/>
</dbReference>
<evidence type="ECO:0000313" key="3">
    <source>
        <dbReference type="Proteomes" id="UP001264340"/>
    </source>
</evidence>
<name>A0ABU1M0Q7_9BURK</name>
<reference evidence="2 3" key="1">
    <citation type="submission" date="2023-07" db="EMBL/GenBank/DDBJ databases">
        <title>Sorghum-associated microbial communities from plants grown in Nebraska, USA.</title>
        <authorList>
            <person name="Schachtman D."/>
        </authorList>
    </citation>
    <scope>NUCLEOTIDE SEQUENCE [LARGE SCALE GENOMIC DNA]</scope>
    <source>
        <strain evidence="2 3">DS1316</strain>
    </source>
</reference>
<organism evidence="2 3">
    <name type="scientific">Paraburkholderia terricola</name>
    <dbReference type="NCBI Taxonomy" id="169427"/>
    <lineage>
        <taxon>Bacteria</taxon>
        <taxon>Pseudomonadati</taxon>
        <taxon>Pseudomonadota</taxon>
        <taxon>Betaproteobacteria</taxon>
        <taxon>Burkholderiales</taxon>
        <taxon>Burkholderiaceae</taxon>
        <taxon>Paraburkholderia</taxon>
    </lineage>
</organism>
<dbReference type="Proteomes" id="UP001264340">
    <property type="component" value="Unassembled WGS sequence"/>
</dbReference>
<accession>A0ABU1M0Q7</accession>
<sequence>MKSPVRVFEESVPLSRARAVVPDREDVELTGYVERAWDEAFSRSETPFACPRCGSRHTVLRTRRSSRGRASPSFRCQTCQQDFNRRTGTPLAGLRRPERLRHLIPWLGQQASIGSVAEYLGAGRGAVSHWVTAIRQWLLQLDPDGKWEARVRLGVRFAARTTCYPCDFHGPVLHGGFNTDRTRKFLCPACGATLQPAKLEALGIAMDMTITRDIADTVLRQQTRHGRTMAFALPPATEVAPLAAPAPRRRQPRKFRLDTRELPARTSAARAGLPVWAKRARSVTGAGK</sequence>
<dbReference type="RefSeq" id="WP_310126714.1">
    <property type="nucleotide sequence ID" value="NZ_JAVDQV010000023.1"/>
</dbReference>
<protein>
    <submittedName>
        <fullName evidence="2">Transposase-like protein</fullName>
    </submittedName>
</protein>
<gene>
    <name evidence="2" type="ORF">J2804_006033</name>
</gene>
<comment type="caution">
    <text evidence="2">The sequence shown here is derived from an EMBL/GenBank/DDBJ whole genome shotgun (WGS) entry which is preliminary data.</text>
</comment>